<dbReference type="Gene3D" id="3.90.70.200">
    <property type="entry name" value="Plus-3 domain"/>
    <property type="match status" value="1"/>
</dbReference>
<evidence type="ECO:0000256" key="2">
    <source>
        <dbReference type="SAM" id="MobiDB-lite"/>
    </source>
</evidence>
<feature type="compositionally biased region" description="Acidic residues" evidence="2">
    <location>
        <begin position="49"/>
        <end position="76"/>
    </location>
</feature>
<dbReference type="PROSITE" id="PS51360">
    <property type="entry name" value="PLUS3"/>
    <property type="match status" value="1"/>
</dbReference>
<dbReference type="InterPro" id="IPR056157">
    <property type="entry name" value="TPR_IFT80_172_dom"/>
</dbReference>
<organism evidence="4">
    <name type="scientific">Pinguiococcus pyrenoidosus</name>
    <dbReference type="NCBI Taxonomy" id="172671"/>
    <lineage>
        <taxon>Eukaryota</taxon>
        <taxon>Sar</taxon>
        <taxon>Stramenopiles</taxon>
        <taxon>Ochrophyta</taxon>
        <taxon>Pinguiophyceae</taxon>
        <taxon>Pinguiochrysidales</taxon>
        <taxon>Pinguiochrysidaceae</taxon>
        <taxon>Pinguiococcus</taxon>
    </lineage>
</organism>
<dbReference type="SUPFAM" id="SSF159042">
    <property type="entry name" value="Plus3-like"/>
    <property type="match status" value="1"/>
</dbReference>
<sequence length="862" mass="98144">MGLGGKQPRFPGKTPRFPGKQPRRTIEPDSEEDEADGARSAEEAKEDVLDSDEDVQMQIDDEEDEEDADYEEEEREETDRYGFLKGTDFTKAPSHFDGKIIEDLLLLLPRRDRESVEALKGIKREERIEKIHENYVEAYEYHRNRRMREAAEAHNREKQQARKPRSQKQKEKKKEALQQLMEEKRSLAQKQSRMSRDLDEDYEEDGDASADDEDGLDDDEDYEDGGSRSRPSKRKRGKRAGRDSDSPDDLEAQIMAALDSDEDEQDMRARMPVAPADEYEEDEDSEPATYEEINKARLARAFLGKHLHEPYFLEMIKDAFVRIPVGTSNGRNIYRMARVHGVEEYKRFYTIDLDGNGKTMQTNKQLVVYLDKDGFGKLRTFDIARISNHKFTKAEYAVYEETVRNAGGEFPRATEVRRITERMRTLPMNYTYKASDVQEIALSRGLEKAGQSSMRKINEIEKELNTLRGELRMKRDLLERAEEAARASNADDLGPAPAEEENLERAKKAYEAIKTRVVVARKRHQAMVQSEQNRAERAVKQGDGMDKINKRNELDNVKTILQSGERKRRAARAAMDGGPPSKRFGSNGAATAEPMRRGASGGARKSSFDPFKRRLTRPTILWATKKESAAQEKEERQVDAPVEEKASPVRAVQPAKAQEPSPAKPRSADLEMLMCAVLTPDPVSAEQLEGADQARGDSALRLAASELRLPWPLPIVDPAHRVDEKDATVQPSSFLLSELAHAERYLLGQGRRYRAVKMHLNMHRWREALELARGGDPRLVDLVLARRLAFLEGSNASESLPAFRHLSSKAAQLDFDALKAATQQFDQEDADIWRRLRGGDGEVGQALVYTLDEYHARRDEQE</sequence>
<feature type="compositionally biased region" description="Basic residues" evidence="2">
    <location>
        <begin position="230"/>
        <end position="239"/>
    </location>
</feature>
<dbReference type="AlphaFoldDB" id="A0A7R9Y904"/>
<feature type="compositionally biased region" description="Basic and acidic residues" evidence="2">
    <location>
        <begin position="168"/>
        <end position="186"/>
    </location>
</feature>
<dbReference type="GO" id="GO:0003677">
    <property type="term" value="F:DNA binding"/>
    <property type="evidence" value="ECO:0007669"/>
    <property type="project" value="InterPro"/>
</dbReference>
<dbReference type="InterPro" id="IPR004343">
    <property type="entry name" value="Plus-3_dom"/>
</dbReference>
<evidence type="ECO:0000259" key="3">
    <source>
        <dbReference type="PROSITE" id="PS51360"/>
    </source>
</evidence>
<reference evidence="4" key="1">
    <citation type="submission" date="2021-01" db="EMBL/GenBank/DDBJ databases">
        <authorList>
            <person name="Corre E."/>
            <person name="Pelletier E."/>
            <person name="Niang G."/>
            <person name="Scheremetjew M."/>
            <person name="Finn R."/>
            <person name="Kale V."/>
            <person name="Holt S."/>
            <person name="Cochrane G."/>
            <person name="Meng A."/>
            <person name="Brown T."/>
            <person name="Cohen L."/>
        </authorList>
    </citation>
    <scope>NUCLEOTIDE SEQUENCE</scope>
    <source>
        <strain evidence="4">CCMP2078</strain>
    </source>
</reference>
<feature type="domain" description="Plus3" evidence="3">
    <location>
        <begin position="287"/>
        <end position="428"/>
    </location>
</feature>
<dbReference type="SMART" id="SM00719">
    <property type="entry name" value="Plus3"/>
    <property type="match status" value="1"/>
</dbReference>
<dbReference type="Pfam" id="PF23387">
    <property type="entry name" value="TPR_IFT80_172"/>
    <property type="match status" value="1"/>
</dbReference>
<evidence type="ECO:0000256" key="1">
    <source>
        <dbReference type="SAM" id="Coils"/>
    </source>
</evidence>
<protein>
    <recommendedName>
        <fullName evidence="3">Plus3 domain-containing protein</fullName>
    </recommendedName>
</protein>
<dbReference type="Pfam" id="PF03126">
    <property type="entry name" value="Plus-3"/>
    <property type="match status" value="1"/>
</dbReference>
<feature type="coiled-coil region" evidence="1">
    <location>
        <begin position="457"/>
        <end position="541"/>
    </location>
</feature>
<accession>A0A7R9Y904</accession>
<evidence type="ECO:0000313" key="4">
    <source>
        <dbReference type="EMBL" id="CAD8252731.1"/>
    </source>
</evidence>
<feature type="compositionally biased region" description="Basic and acidic residues" evidence="2">
    <location>
        <begin position="624"/>
        <end position="647"/>
    </location>
</feature>
<proteinExistence type="predicted"/>
<dbReference type="InterPro" id="IPR036128">
    <property type="entry name" value="Plus3-like_sf"/>
</dbReference>
<feature type="region of interest" description="Disordered" evidence="2">
    <location>
        <begin position="563"/>
        <end position="667"/>
    </location>
</feature>
<dbReference type="EMBL" id="HBEA01002997">
    <property type="protein sequence ID" value="CAD8252731.1"/>
    <property type="molecule type" value="Transcribed_RNA"/>
</dbReference>
<keyword evidence="1" id="KW-0175">Coiled coil</keyword>
<feature type="compositionally biased region" description="Acidic residues" evidence="2">
    <location>
        <begin position="198"/>
        <end position="224"/>
    </location>
</feature>
<feature type="region of interest" description="Disordered" evidence="2">
    <location>
        <begin position="146"/>
        <end position="250"/>
    </location>
</feature>
<feature type="compositionally biased region" description="Basic and acidic residues" evidence="2">
    <location>
        <begin position="36"/>
        <end position="48"/>
    </location>
</feature>
<name>A0A7R9Y904_9STRA</name>
<feature type="compositionally biased region" description="Basic and acidic residues" evidence="2">
    <location>
        <begin position="146"/>
        <end position="160"/>
    </location>
</feature>
<feature type="region of interest" description="Disordered" evidence="2">
    <location>
        <begin position="1"/>
        <end position="89"/>
    </location>
</feature>
<gene>
    <name evidence="4" type="ORF">PPYR1160_LOCUS2223</name>
</gene>